<reference evidence="6 7" key="1">
    <citation type="submission" date="2020-08" db="EMBL/GenBank/DDBJ databases">
        <title>Genomic Encyclopedia of Type Strains, Phase IV (KMG-V): Genome sequencing to study the core and pangenomes of soil and plant-associated prokaryotes.</title>
        <authorList>
            <person name="Whitman W."/>
        </authorList>
    </citation>
    <scope>NUCLEOTIDE SEQUENCE [LARGE SCALE GENOMIC DNA]</scope>
    <source>
        <strain evidence="6 7">SEMIA 4060</strain>
    </source>
</reference>
<sequence length="237" mass="25722">MDILDRGDPVLYEFNLYRNESQGAVRSFFNAARLLLADLASSLLFVILLSLTHNATLATCLAIALGLLQIGVQFIRGKPIEVMEWLSLILVIAAGVATLLTDDPRFVLFKPSIIYAIVGIVMLKPGWMNRYLPAIVRTVAPDVATYVGFVWAGLMFLSAALNAFIAIAFDLSTWAVVMPAFATGSKVVLMLAGFVAIRLTVTRRMRAMPEAERNALLVSTGERAQSPLSAMSATGKL</sequence>
<evidence type="ECO:0000256" key="1">
    <source>
        <dbReference type="ARBA" id="ARBA00022475"/>
    </source>
</evidence>
<feature type="transmembrane region" description="Helical" evidence="5">
    <location>
        <begin position="143"/>
        <end position="169"/>
    </location>
</feature>
<evidence type="ECO:0000256" key="3">
    <source>
        <dbReference type="ARBA" id="ARBA00022989"/>
    </source>
</evidence>
<protein>
    <submittedName>
        <fullName evidence="6">Intracellular septation protein A</fullName>
    </submittedName>
</protein>
<gene>
    <name evidence="6" type="ORF">GGD46_001302</name>
</gene>
<evidence type="ECO:0000256" key="5">
    <source>
        <dbReference type="SAM" id="Phobius"/>
    </source>
</evidence>
<keyword evidence="1" id="KW-1003">Cell membrane</keyword>
<proteinExistence type="predicted"/>
<accession>A0A7X0IQW9</accession>
<organism evidence="6 7">
    <name type="scientific">Rhizobium lusitanum</name>
    <dbReference type="NCBI Taxonomy" id="293958"/>
    <lineage>
        <taxon>Bacteria</taxon>
        <taxon>Pseudomonadati</taxon>
        <taxon>Pseudomonadota</taxon>
        <taxon>Alphaproteobacteria</taxon>
        <taxon>Hyphomicrobiales</taxon>
        <taxon>Rhizobiaceae</taxon>
        <taxon>Rhizobium/Agrobacterium group</taxon>
        <taxon>Rhizobium</taxon>
    </lineage>
</organism>
<dbReference type="Proteomes" id="UP000565576">
    <property type="component" value="Unassembled WGS sequence"/>
</dbReference>
<dbReference type="Pfam" id="PF04279">
    <property type="entry name" value="IspA"/>
    <property type="match status" value="1"/>
</dbReference>
<dbReference type="RefSeq" id="WP_313206287.1">
    <property type="nucleotide sequence ID" value="NZ_JACHBG010000002.1"/>
</dbReference>
<evidence type="ECO:0000313" key="6">
    <source>
        <dbReference type="EMBL" id="MBB6484036.1"/>
    </source>
</evidence>
<dbReference type="EMBL" id="JACHBG010000002">
    <property type="protein sequence ID" value="MBB6484036.1"/>
    <property type="molecule type" value="Genomic_DNA"/>
</dbReference>
<name>A0A7X0IQW9_9HYPH</name>
<comment type="caution">
    <text evidence="6">The sequence shown here is derived from an EMBL/GenBank/DDBJ whole genome shotgun (WGS) entry which is preliminary data.</text>
</comment>
<evidence type="ECO:0000313" key="7">
    <source>
        <dbReference type="Proteomes" id="UP000565576"/>
    </source>
</evidence>
<keyword evidence="2 5" id="KW-0812">Transmembrane</keyword>
<feature type="transmembrane region" description="Helical" evidence="5">
    <location>
        <begin position="175"/>
        <end position="197"/>
    </location>
</feature>
<dbReference type="InterPro" id="IPR006008">
    <property type="entry name" value="YciB"/>
</dbReference>
<evidence type="ECO:0000256" key="2">
    <source>
        <dbReference type="ARBA" id="ARBA00022692"/>
    </source>
</evidence>
<keyword evidence="4 5" id="KW-0472">Membrane</keyword>
<feature type="transmembrane region" description="Helical" evidence="5">
    <location>
        <begin position="106"/>
        <end position="123"/>
    </location>
</feature>
<dbReference type="GO" id="GO:0005886">
    <property type="term" value="C:plasma membrane"/>
    <property type="evidence" value="ECO:0007669"/>
    <property type="project" value="TreeGrafter"/>
</dbReference>
<dbReference type="PANTHER" id="PTHR36917:SF1">
    <property type="entry name" value="INNER MEMBRANE-SPANNING PROTEIN YCIB"/>
    <property type="match status" value="1"/>
</dbReference>
<dbReference type="PANTHER" id="PTHR36917">
    <property type="entry name" value="INTRACELLULAR SEPTATION PROTEIN A-RELATED"/>
    <property type="match status" value="1"/>
</dbReference>
<keyword evidence="3 5" id="KW-1133">Transmembrane helix</keyword>
<feature type="transmembrane region" description="Helical" evidence="5">
    <location>
        <begin position="82"/>
        <end position="100"/>
    </location>
</feature>
<dbReference type="AlphaFoldDB" id="A0A7X0IQW9"/>
<evidence type="ECO:0000256" key="4">
    <source>
        <dbReference type="ARBA" id="ARBA00023136"/>
    </source>
</evidence>